<dbReference type="EnsemblPlants" id="AVESA.00010b.r2.6CG1117020.1">
    <property type="protein sequence ID" value="AVESA.00010b.r2.6CG1117020.1.CDS"/>
    <property type="gene ID" value="AVESA.00010b.r2.6CG1117020"/>
</dbReference>
<organism evidence="1 2">
    <name type="scientific">Avena sativa</name>
    <name type="common">Oat</name>
    <dbReference type="NCBI Taxonomy" id="4498"/>
    <lineage>
        <taxon>Eukaryota</taxon>
        <taxon>Viridiplantae</taxon>
        <taxon>Streptophyta</taxon>
        <taxon>Embryophyta</taxon>
        <taxon>Tracheophyta</taxon>
        <taxon>Spermatophyta</taxon>
        <taxon>Magnoliopsida</taxon>
        <taxon>Liliopsida</taxon>
        <taxon>Poales</taxon>
        <taxon>Poaceae</taxon>
        <taxon>BOP clade</taxon>
        <taxon>Pooideae</taxon>
        <taxon>Poodae</taxon>
        <taxon>Poeae</taxon>
        <taxon>Poeae Chloroplast Group 1 (Aveneae type)</taxon>
        <taxon>Aveninae</taxon>
        <taxon>Avena</taxon>
    </lineage>
</organism>
<protein>
    <submittedName>
        <fullName evidence="1">Uncharacterized protein</fullName>
    </submittedName>
</protein>
<name>A0ACD5Z2D7_AVESA</name>
<reference evidence="1" key="1">
    <citation type="submission" date="2021-05" db="EMBL/GenBank/DDBJ databases">
        <authorList>
            <person name="Scholz U."/>
            <person name="Mascher M."/>
            <person name="Fiebig A."/>
        </authorList>
    </citation>
    <scope>NUCLEOTIDE SEQUENCE [LARGE SCALE GENOMIC DNA]</scope>
</reference>
<proteinExistence type="predicted"/>
<accession>A0ACD5Z2D7</accession>
<sequence>MKKEQGVTCEELRDLEVGYEYDYINHVPLEKLTAYGLQGSPSCAASPSASLNISAVAEKARSGRNQAWQWMRQQIAAEEEHVVSKEETKENLAVPLITSTVNTEQPSPAPAPATQLVSPTDHSRPDLLPLVRRLRRHPTASERGASLRPPCILLPIPRCSLHPPTRSLSSLQEQRASPSSPAADGELPRRRLPARLELITMVKKSYGGMAARTSSSQLSENEPRQNFRLGDITWVKHDGSSWWPAQVIDEASVSSKPKKNTSFDALVRLYGTCQYFYVDPWKSNMEFEMILKEENKTVMEAFHEVLQKELSHFKSPSDHDEEAVTTKAKTSAKKVKKRDGSKQSGHGGVKGLATTEGPGDGREHQYSTKKHKEVRSNAKTGVAVREGRKQKGAKQASHLDKGHAIDKALSEDSAEGLRDKAHKQASSARDTKGRKMAQSGTSVVRKEGLRQSGRTNVREYLDAAEDSTSELHDTSASENTAEAGGTTSVNRSWRKNGSTLDRTHLEIKAMVRDILLGDIVARQHAAEMAYVDEVIFGICDATEKIVLHGTTPDTEGGLSIKRTAGGLEADSSNVTKKPKKGKVTNLENGDHQNTKCNNSAGNNSNSSHSMGAAMEGSEQRKTRAKSRLCRA</sequence>
<dbReference type="Proteomes" id="UP001732700">
    <property type="component" value="Chromosome 6C"/>
</dbReference>
<reference evidence="1" key="2">
    <citation type="submission" date="2025-09" db="UniProtKB">
        <authorList>
            <consortium name="EnsemblPlants"/>
        </authorList>
    </citation>
    <scope>IDENTIFICATION</scope>
</reference>
<evidence type="ECO:0000313" key="1">
    <source>
        <dbReference type="EnsemblPlants" id="AVESA.00010b.r2.6CG1117020.1.CDS"/>
    </source>
</evidence>
<evidence type="ECO:0000313" key="2">
    <source>
        <dbReference type="Proteomes" id="UP001732700"/>
    </source>
</evidence>
<keyword evidence="2" id="KW-1185">Reference proteome</keyword>